<dbReference type="NCBIfam" id="TIGR01764">
    <property type="entry name" value="excise"/>
    <property type="match status" value="1"/>
</dbReference>
<dbReference type="GO" id="GO:0003677">
    <property type="term" value="F:DNA binding"/>
    <property type="evidence" value="ECO:0007669"/>
    <property type="project" value="InterPro"/>
</dbReference>
<dbReference type="RefSeq" id="WP_092467999.1">
    <property type="nucleotide sequence ID" value="NZ_FOOX01000001.1"/>
</dbReference>
<dbReference type="Proteomes" id="UP000199337">
    <property type="component" value="Unassembled WGS sequence"/>
</dbReference>
<dbReference type="Pfam" id="PF12728">
    <property type="entry name" value="HTH_17"/>
    <property type="match status" value="1"/>
</dbReference>
<name>A0A1I2N4G3_9FIRM</name>
<dbReference type="STRING" id="341036.SAMN05660649_00300"/>
<dbReference type="OrthoDB" id="1809867at2"/>
<feature type="domain" description="Helix-turn-helix" evidence="1">
    <location>
        <begin position="3"/>
        <end position="53"/>
    </location>
</feature>
<proteinExistence type="predicted"/>
<protein>
    <submittedName>
        <fullName evidence="2">DNA binding domain-containing protein, excisionase family</fullName>
    </submittedName>
</protein>
<dbReference type="EMBL" id="FOOX01000001">
    <property type="protein sequence ID" value="SFF97729.1"/>
    <property type="molecule type" value="Genomic_DNA"/>
</dbReference>
<evidence type="ECO:0000259" key="1">
    <source>
        <dbReference type="Pfam" id="PF12728"/>
    </source>
</evidence>
<keyword evidence="3" id="KW-1185">Reference proteome</keyword>
<gene>
    <name evidence="2" type="ORF">SAMN05660649_00300</name>
</gene>
<dbReference type="InterPro" id="IPR010093">
    <property type="entry name" value="SinI_DNA-bd"/>
</dbReference>
<evidence type="ECO:0000313" key="3">
    <source>
        <dbReference type="Proteomes" id="UP000199337"/>
    </source>
</evidence>
<evidence type="ECO:0000313" key="2">
    <source>
        <dbReference type="EMBL" id="SFF97729.1"/>
    </source>
</evidence>
<dbReference type="InterPro" id="IPR041657">
    <property type="entry name" value="HTH_17"/>
</dbReference>
<reference evidence="3" key="1">
    <citation type="submission" date="2016-10" db="EMBL/GenBank/DDBJ databases">
        <authorList>
            <person name="Varghese N."/>
            <person name="Submissions S."/>
        </authorList>
    </citation>
    <scope>NUCLEOTIDE SEQUENCE [LARGE SCALE GENOMIC DNA]</scope>
    <source>
        <strain evidence="3">DSM 17038</strain>
    </source>
</reference>
<dbReference type="AlphaFoldDB" id="A0A1I2N4G3"/>
<sequence length="71" mass="8405">MQLYTVPEVAKILRVKKGYVYELIYTKRLKALRMSERRIRVPEESLKTFLKQEMFTSTENMTVPALPNLGR</sequence>
<organism evidence="2 3">
    <name type="scientific">Desulfotruncus arcticus DSM 17038</name>
    <dbReference type="NCBI Taxonomy" id="1121424"/>
    <lineage>
        <taxon>Bacteria</taxon>
        <taxon>Bacillati</taxon>
        <taxon>Bacillota</taxon>
        <taxon>Clostridia</taxon>
        <taxon>Eubacteriales</taxon>
        <taxon>Desulfallaceae</taxon>
        <taxon>Desulfotruncus</taxon>
    </lineage>
</organism>
<accession>A0A1I2N4G3</accession>